<evidence type="ECO:0000313" key="3">
    <source>
        <dbReference type="Proteomes" id="UP000257109"/>
    </source>
</evidence>
<protein>
    <recommendedName>
        <fullName evidence="1">Retrotransposon gag domain-containing protein</fullName>
    </recommendedName>
</protein>
<proteinExistence type="predicted"/>
<reference evidence="2" key="1">
    <citation type="submission" date="2018-05" db="EMBL/GenBank/DDBJ databases">
        <title>Draft genome of Mucuna pruriens seed.</title>
        <authorList>
            <person name="Nnadi N.E."/>
            <person name="Vos R."/>
            <person name="Hasami M.H."/>
            <person name="Devisetty U.K."/>
            <person name="Aguiy J.C."/>
        </authorList>
    </citation>
    <scope>NUCLEOTIDE SEQUENCE [LARGE SCALE GENOMIC DNA]</scope>
    <source>
        <strain evidence="2">JCA_2017</strain>
    </source>
</reference>
<name>A0A371E8I7_MUCPR</name>
<feature type="domain" description="Retrotransposon gag" evidence="1">
    <location>
        <begin position="16"/>
        <end position="63"/>
    </location>
</feature>
<evidence type="ECO:0000259" key="1">
    <source>
        <dbReference type="Pfam" id="PF03732"/>
    </source>
</evidence>
<keyword evidence="3" id="KW-1185">Reference proteome</keyword>
<dbReference type="Proteomes" id="UP000257109">
    <property type="component" value="Unassembled WGS sequence"/>
</dbReference>
<accession>A0A371E8I7</accession>
<dbReference type="OrthoDB" id="1731207at2759"/>
<organism evidence="2 3">
    <name type="scientific">Mucuna pruriens</name>
    <name type="common">Velvet bean</name>
    <name type="synonym">Dolichos pruriens</name>
    <dbReference type="NCBI Taxonomy" id="157652"/>
    <lineage>
        <taxon>Eukaryota</taxon>
        <taxon>Viridiplantae</taxon>
        <taxon>Streptophyta</taxon>
        <taxon>Embryophyta</taxon>
        <taxon>Tracheophyta</taxon>
        <taxon>Spermatophyta</taxon>
        <taxon>Magnoliopsida</taxon>
        <taxon>eudicotyledons</taxon>
        <taxon>Gunneridae</taxon>
        <taxon>Pentapetalae</taxon>
        <taxon>rosids</taxon>
        <taxon>fabids</taxon>
        <taxon>Fabales</taxon>
        <taxon>Fabaceae</taxon>
        <taxon>Papilionoideae</taxon>
        <taxon>50 kb inversion clade</taxon>
        <taxon>NPAAA clade</taxon>
        <taxon>indigoferoid/millettioid clade</taxon>
        <taxon>Phaseoleae</taxon>
        <taxon>Mucuna</taxon>
    </lineage>
</organism>
<comment type="caution">
    <text evidence="2">The sequence shown here is derived from an EMBL/GenBank/DDBJ whole genome shotgun (WGS) entry which is preliminary data.</text>
</comment>
<dbReference type="AlphaFoldDB" id="A0A371E8I7"/>
<gene>
    <name evidence="2" type="ORF">CR513_59352</name>
</gene>
<dbReference type="EMBL" id="QJKJ01015560">
    <property type="protein sequence ID" value="RDX62328.1"/>
    <property type="molecule type" value="Genomic_DNA"/>
</dbReference>
<evidence type="ECO:0000313" key="2">
    <source>
        <dbReference type="EMBL" id="RDX62328.1"/>
    </source>
</evidence>
<feature type="non-terminal residue" evidence="2">
    <location>
        <position position="1"/>
    </location>
</feature>
<dbReference type="Pfam" id="PF03732">
    <property type="entry name" value="Retrotrans_gag"/>
    <property type="match status" value="1"/>
</dbReference>
<sequence length="68" mass="8159">MREELDMEDIRKGVRDPSDDWVAMKGLMKGIFIPPYTRDLHNKLKRLYQGSKSVEEYHKEMEMDLMRA</sequence>
<dbReference type="InterPro" id="IPR005162">
    <property type="entry name" value="Retrotrans_gag_dom"/>
</dbReference>